<dbReference type="Proteomes" id="UP000807504">
    <property type="component" value="Unassembled WGS sequence"/>
</dbReference>
<protein>
    <submittedName>
        <fullName evidence="1">Uncharacterized protein</fullName>
    </submittedName>
</protein>
<gene>
    <name evidence="1" type="ORF">HNY73_016040</name>
</gene>
<evidence type="ECO:0000313" key="2">
    <source>
        <dbReference type="Proteomes" id="UP000807504"/>
    </source>
</evidence>
<keyword evidence="2" id="KW-1185">Reference proteome</keyword>
<comment type="caution">
    <text evidence="1">The sequence shown here is derived from an EMBL/GenBank/DDBJ whole genome shotgun (WGS) entry which is preliminary data.</text>
</comment>
<evidence type="ECO:0000313" key="1">
    <source>
        <dbReference type="EMBL" id="KAF8773370.1"/>
    </source>
</evidence>
<dbReference type="EMBL" id="JABXBU010002227">
    <property type="protein sequence ID" value="KAF8773370.1"/>
    <property type="molecule type" value="Genomic_DNA"/>
</dbReference>
<name>A0A8T0EHS9_ARGBR</name>
<proteinExistence type="predicted"/>
<dbReference type="AlphaFoldDB" id="A0A8T0EHS9"/>
<sequence>MGGKAVKSQSSGEERPDEMICVERLCSMKDTPIPASYLTNTKHEWLVTSWQRGDCNLSYSMLRDQVAIWFRKILYHVPDAVSSIAITDVPKKRKCCQSSWGKRTTKYRPENASAGGLQQCAIYCIDDCDVVDGNESDGDRENCQ</sequence>
<accession>A0A8T0EHS9</accession>
<reference evidence="1" key="2">
    <citation type="submission" date="2020-06" db="EMBL/GenBank/DDBJ databases">
        <authorList>
            <person name="Sheffer M."/>
        </authorList>
    </citation>
    <scope>NUCLEOTIDE SEQUENCE</scope>
</reference>
<organism evidence="1 2">
    <name type="scientific">Argiope bruennichi</name>
    <name type="common">Wasp spider</name>
    <name type="synonym">Aranea bruennichi</name>
    <dbReference type="NCBI Taxonomy" id="94029"/>
    <lineage>
        <taxon>Eukaryota</taxon>
        <taxon>Metazoa</taxon>
        <taxon>Ecdysozoa</taxon>
        <taxon>Arthropoda</taxon>
        <taxon>Chelicerata</taxon>
        <taxon>Arachnida</taxon>
        <taxon>Araneae</taxon>
        <taxon>Araneomorphae</taxon>
        <taxon>Entelegynae</taxon>
        <taxon>Araneoidea</taxon>
        <taxon>Araneidae</taxon>
        <taxon>Argiope</taxon>
    </lineage>
</organism>
<reference evidence="1" key="1">
    <citation type="journal article" date="2020" name="bioRxiv">
        <title>Chromosome-level reference genome of the European wasp spider Argiope bruennichi: a resource for studies on range expansion and evolutionary adaptation.</title>
        <authorList>
            <person name="Sheffer M.M."/>
            <person name="Hoppe A."/>
            <person name="Krehenwinkel H."/>
            <person name="Uhl G."/>
            <person name="Kuss A.W."/>
            <person name="Jensen L."/>
            <person name="Jensen C."/>
            <person name="Gillespie R.G."/>
            <person name="Hoff K.J."/>
            <person name="Prost S."/>
        </authorList>
    </citation>
    <scope>NUCLEOTIDE SEQUENCE</scope>
</reference>